<dbReference type="Proteomes" id="UP001179952">
    <property type="component" value="Unassembled WGS sequence"/>
</dbReference>
<protein>
    <submittedName>
        <fullName evidence="1">Polyadenylate-binding protein-interacting protein 2</fullName>
    </submittedName>
</protein>
<dbReference type="PANTHER" id="PTHR33790">
    <property type="entry name" value="OS05G0344200 PROTEIN"/>
    <property type="match status" value="1"/>
</dbReference>
<evidence type="ECO:0000313" key="2">
    <source>
        <dbReference type="Proteomes" id="UP001179952"/>
    </source>
</evidence>
<dbReference type="PANTHER" id="PTHR33790:SF1">
    <property type="entry name" value="PROTEIN EARLY RESPONSIVE TO DEHYDRATION 15"/>
    <property type="match status" value="1"/>
</dbReference>
<accession>A0AAV9ALV0</accession>
<dbReference type="EMBL" id="JAUJYN010000008">
    <property type="protein sequence ID" value="KAK1265076.1"/>
    <property type="molecule type" value="Genomic_DNA"/>
</dbReference>
<dbReference type="InterPro" id="IPR040414">
    <property type="entry name" value="CID1/CID2"/>
</dbReference>
<name>A0AAV9ALV0_ACOGR</name>
<reference evidence="1" key="2">
    <citation type="submission" date="2023-06" db="EMBL/GenBank/DDBJ databases">
        <authorList>
            <person name="Ma L."/>
            <person name="Liu K.-W."/>
            <person name="Li Z."/>
            <person name="Hsiao Y.-Y."/>
            <person name="Qi Y."/>
            <person name="Fu T."/>
            <person name="Tang G."/>
            <person name="Zhang D."/>
            <person name="Sun W.-H."/>
            <person name="Liu D.-K."/>
            <person name="Li Y."/>
            <person name="Chen G.-Z."/>
            <person name="Liu X.-D."/>
            <person name="Liao X.-Y."/>
            <person name="Jiang Y.-T."/>
            <person name="Yu X."/>
            <person name="Hao Y."/>
            <person name="Huang J."/>
            <person name="Zhao X.-W."/>
            <person name="Ke S."/>
            <person name="Chen Y.-Y."/>
            <person name="Wu W.-L."/>
            <person name="Hsu J.-L."/>
            <person name="Lin Y.-F."/>
            <person name="Huang M.-D."/>
            <person name="Li C.-Y."/>
            <person name="Huang L."/>
            <person name="Wang Z.-W."/>
            <person name="Zhao X."/>
            <person name="Zhong W.-Y."/>
            <person name="Peng D.-H."/>
            <person name="Ahmad S."/>
            <person name="Lan S."/>
            <person name="Zhang J.-S."/>
            <person name="Tsai W.-C."/>
            <person name="Van De Peer Y."/>
            <person name="Liu Z.-J."/>
        </authorList>
    </citation>
    <scope>NUCLEOTIDE SEQUENCE</scope>
    <source>
        <strain evidence="1">SCP</strain>
        <tissue evidence="1">Leaves</tissue>
    </source>
</reference>
<dbReference type="AlphaFoldDB" id="A0AAV9ALV0"/>
<sequence length="137" mass="15980">MDVINRRSESGLNPDAPMYVPWAYRTVEDFSDAWWDLVRSSPWFRDYWLSECFHDPIVGSDDDDGCGSFLPDDLFDDDLDRPREEEKVRERELVTMGALKWKGSRVLAEQVRGVREKAPPKIVNAVRVNPRVIQQPR</sequence>
<proteinExistence type="predicted"/>
<keyword evidence="2" id="KW-1185">Reference proteome</keyword>
<organism evidence="1 2">
    <name type="scientific">Acorus gramineus</name>
    <name type="common">Dwarf sweet flag</name>
    <dbReference type="NCBI Taxonomy" id="55184"/>
    <lineage>
        <taxon>Eukaryota</taxon>
        <taxon>Viridiplantae</taxon>
        <taxon>Streptophyta</taxon>
        <taxon>Embryophyta</taxon>
        <taxon>Tracheophyta</taxon>
        <taxon>Spermatophyta</taxon>
        <taxon>Magnoliopsida</taxon>
        <taxon>Liliopsida</taxon>
        <taxon>Acoraceae</taxon>
        <taxon>Acorus</taxon>
    </lineage>
</organism>
<evidence type="ECO:0000313" key="1">
    <source>
        <dbReference type="EMBL" id="KAK1265076.1"/>
    </source>
</evidence>
<comment type="caution">
    <text evidence="1">The sequence shown here is derived from an EMBL/GenBank/DDBJ whole genome shotgun (WGS) entry which is preliminary data.</text>
</comment>
<gene>
    <name evidence="1" type="ORF">QJS04_geneDACA010699</name>
</gene>
<reference evidence="1" key="1">
    <citation type="journal article" date="2023" name="Nat. Commun.">
        <title>Diploid and tetraploid genomes of Acorus and the evolution of monocots.</title>
        <authorList>
            <person name="Ma L."/>
            <person name="Liu K.W."/>
            <person name="Li Z."/>
            <person name="Hsiao Y.Y."/>
            <person name="Qi Y."/>
            <person name="Fu T."/>
            <person name="Tang G.D."/>
            <person name="Zhang D."/>
            <person name="Sun W.H."/>
            <person name="Liu D.K."/>
            <person name="Li Y."/>
            <person name="Chen G.Z."/>
            <person name="Liu X.D."/>
            <person name="Liao X.Y."/>
            <person name="Jiang Y.T."/>
            <person name="Yu X."/>
            <person name="Hao Y."/>
            <person name="Huang J."/>
            <person name="Zhao X.W."/>
            <person name="Ke S."/>
            <person name="Chen Y.Y."/>
            <person name="Wu W.L."/>
            <person name="Hsu J.L."/>
            <person name="Lin Y.F."/>
            <person name="Huang M.D."/>
            <person name="Li C.Y."/>
            <person name="Huang L."/>
            <person name="Wang Z.W."/>
            <person name="Zhao X."/>
            <person name="Zhong W.Y."/>
            <person name="Peng D.H."/>
            <person name="Ahmad S."/>
            <person name="Lan S."/>
            <person name="Zhang J.S."/>
            <person name="Tsai W.C."/>
            <person name="Van de Peer Y."/>
            <person name="Liu Z.J."/>
        </authorList>
    </citation>
    <scope>NUCLEOTIDE SEQUENCE</scope>
    <source>
        <strain evidence="1">SCP</strain>
    </source>
</reference>